<reference evidence="3 4" key="1">
    <citation type="journal article" date="2007" name="Science">
        <title>Sea anemone genome reveals ancestral eumetazoan gene repertoire and genomic organization.</title>
        <authorList>
            <person name="Putnam N.H."/>
            <person name="Srivastava M."/>
            <person name="Hellsten U."/>
            <person name="Dirks B."/>
            <person name="Chapman J."/>
            <person name="Salamov A."/>
            <person name="Terry A."/>
            <person name="Shapiro H."/>
            <person name="Lindquist E."/>
            <person name="Kapitonov V.V."/>
            <person name="Jurka J."/>
            <person name="Genikhovich G."/>
            <person name="Grigoriev I.V."/>
            <person name="Lucas S.M."/>
            <person name="Steele R.E."/>
            <person name="Finnerty J.R."/>
            <person name="Technau U."/>
            <person name="Martindale M.Q."/>
            <person name="Rokhsar D.S."/>
        </authorList>
    </citation>
    <scope>NUCLEOTIDE SEQUENCE [LARGE SCALE GENOMIC DNA]</scope>
    <source>
        <strain evidence="4">CH2 X CH6</strain>
    </source>
</reference>
<dbReference type="CDD" id="cd19438">
    <property type="entry name" value="lipocalin_Blc-like"/>
    <property type="match status" value="1"/>
</dbReference>
<gene>
    <name evidence="3" type="ORF">NEMVEDRAFT_v1g54537</name>
</gene>
<evidence type="ECO:0000256" key="1">
    <source>
        <dbReference type="ARBA" id="ARBA00006889"/>
    </source>
</evidence>
<name>A7SH62_NEMVE</name>
<dbReference type="PhylomeDB" id="A7SH62"/>
<dbReference type="Proteomes" id="UP000001593">
    <property type="component" value="Unassembled WGS sequence"/>
</dbReference>
<evidence type="ECO:0000313" key="4">
    <source>
        <dbReference type="Proteomes" id="UP000001593"/>
    </source>
</evidence>
<dbReference type="PIRSF" id="PIRSF036893">
    <property type="entry name" value="Lipocalin_ApoD"/>
    <property type="match status" value="1"/>
</dbReference>
<keyword evidence="4" id="KW-1185">Reference proteome</keyword>
<dbReference type="Pfam" id="PF08212">
    <property type="entry name" value="Lipocalin_2"/>
    <property type="match status" value="1"/>
</dbReference>
<dbReference type="InterPro" id="IPR022271">
    <property type="entry name" value="Lipocalin_ApoD"/>
</dbReference>
<dbReference type="SUPFAM" id="SSF50814">
    <property type="entry name" value="Lipocalins"/>
    <property type="match status" value="1"/>
</dbReference>
<feature type="non-terminal residue" evidence="3">
    <location>
        <position position="1"/>
    </location>
</feature>
<feature type="non-terminal residue" evidence="3">
    <location>
        <position position="163"/>
    </location>
</feature>
<dbReference type="OMA" id="YCTTATY"/>
<dbReference type="GO" id="GO:0006950">
    <property type="term" value="P:response to stress"/>
    <property type="evidence" value="ECO:0007669"/>
    <property type="project" value="UniProtKB-ARBA"/>
</dbReference>
<dbReference type="InterPro" id="IPR000566">
    <property type="entry name" value="Lipocln_cytosolic_FA-bd_dom"/>
</dbReference>
<dbReference type="eggNOG" id="ENOG502S70D">
    <property type="taxonomic scope" value="Eukaryota"/>
</dbReference>
<sequence>DTVPALNITSYAGRWYQMYADLIVDETYERNSVCTTADYTLRKDGKIGVHNSGRVKTPDGEVKAISGYAYRKDPKVPGKFVLHFDSVPVDGSYWVVKLGPVSDGQYQYSIVTDSTTLQLFILSRDPSTYSKYNDEVMAFCKENGFTHFWNKPRKTYQSEDCKY</sequence>
<dbReference type="PANTHER" id="PTHR10612">
    <property type="entry name" value="APOLIPOPROTEIN D"/>
    <property type="match status" value="1"/>
</dbReference>
<feature type="domain" description="Lipocalin/cytosolic fatty-acid binding" evidence="2">
    <location>
        <begin position="7"/>
        <end position="146"/>
    </location>
</feature>
<dbReference type="InterPro" id="IPR047202">
    <property type="entry name" value="Lipocalin_Blc-like_dom"/>
</dbReference>
<comment type="similarity">
    <text evidence="1">Belongs to the calycin superfamily. Lipocalin family.</text>
</comment>
<evidence type="ECO:0000313" key="3">
    <source>
        <dbReference type="EMBL" id="EDO36965.1"/>
    </source>
</evidence>
<dbReference type="EMBL" id="DS469657">
    <property type="protein sequence ID" value="EDO36965.1"/>
    <property type="molecule type" value="Genomic_DNA"/>
</dbReference>
<protein>
    <recommendedName>
        <fullName evidence="2">Lipocalin/cytosolic fatty-acid binding domain-containing protein</fullName>
    </recommendedName>
</protein>
<accession>A7SH62</accession>
<dbReference type="STRING" id="45351.A7SH62"/>
<dbReference type="InParanoid" id="A7SH62"/>
<dbReference type="AlphaFoldDB" id="A7SH62"/>
<dbReference type="PANTHER" id="PTHR10612:SF34">
    <property type="entry name" value="APOLIPOPROTEIN D"/>
    <property type="match status" value="1"/>
</dbReference>
<organism evidence="3 4">
    <name type="scientific">Nematostella vectensis</name>
    <name type="common">Starlet sea anemone</name>
    <dbReference type="NCBI Taxonomy" id="45351"/>
    <lineage>
        <taxon>Eukaryota</taxon>
        <taxon>Metazoa</taxon>
        <taxon>Cnidaria</taxon>
        <taxon>Anthozoa</taxon>
        <taxon>Hexacorallia</taxon>
        <taxon>Actiniaria</taxon>
        <taxon>Edwardsiidae</taxon>
        <taxon>Nematostella</taxon>
    </lineage>
</organism>
<proteinExistence type="inferred from homology"/>
<dbReference type="Gene3D" id="2.40.128.20">
    <property type="match status" value="1"/>
</dbReference>
<dbReference type="KEGG" id="nve:5508471"/>
<dbReference type="InterPro" id="IPR012674">
    <property type="entry name" value="Calycin"/>
</dbReference>
<dbReference type="FunFam" id="2.40.128.20:FF:000027">
    <property type="entry name" value="Predicted protein"/>
    <property type="match status" value="1"/>
</dbReference>
<evidence type="ECO:0000259" key="2">
    <source>
        <dbReference type="Pfam" id="PF08212"/>
    </source>
</evidence>
<dbReference type="HOGENOM" id="CLU_068449_3_1_1"/>